<feature type="compositionally biased region" description="Basic residues" evidence="1">
    <location>
        <begin position="108"/>
        <end position="120"/>
    </location>
</feature>
<dbReference type="AlphaFoldDB" id="A0AAN6YK53"/>
<feature type="compositionally biased region" description="Basic residues" evidence="1">
    <location>
        <begin position="39"/>
        <end position="48"/>
    </location>
</feature>
<accession>A0AAN6YK53</accession>
<dbReference type="EMBL" id="MU858046">
    <property type="protein sequence ID" value="KAK4219913.1"/>
    <property type="molecule type" value="Genomic_DNA"/>
</dbReference>
<evidence type="ECO:0000313" key="3">
    <source>
        <dbReference type="Proteomes" id="UP001301769"/>
    </source>
</evidence>
<reference evidence="2" key="1">
    <citation type="journal article" date="2023" name="Mol. Phylogenet. Evol.">
        <title>Genome-scale phylogeny and comparative genomics of the fungal order Sordariales.</title>
        <authorList>
            <person name="Hensen N."/>
            <person name="Bonometti L."/>
            <person name="Westerberg I."/>
            <person name="Brannstrom I.O."/>
            <person name="Guillou S."/>
            <person name="Cros-Aarteil S."/>
            <person name="Calhoun S."/>
            <person name="Haridas S."/>
            <person name="Kuo A."/>
            <person name="Mondo S."/>
            <person name="Pangilinan J."/>
            <person name="Riley R."/>
            <person name="LaButti K."/>
            <person name="Andreopoulos B."/>
            <person name="Lipzen A."/>
            <person name="Chen C."/>
            <person name="Yan M."/>
            <person name="Daum C."/>
            <person name="Ng V."/>
            <person name="Clum A."/>
            <person name="Steindorff A."/>
            <person name="Ohm R.A."/>
            <person name="Martin F."/>
            <person name="Silar P."/>
            <person name="Natvig D.O."/>
            <person name="Lalanne C."/>
            <person name="Gautier V."/>
            <person name="Ament-Velasquez S.L."/>
            <person name="Kruys A."/>
            <person name="Hutchinson M.I."/>
            <person name="Powell A.J."/>
            <person name="Barry K."/>
            <person name="Miller A.N."/>
            <person name="Grigoriev I.V."/>
            <person name="Debuchy R."/>
            <person name="Gladieux P."/>
            <person name="Hiltunen Thoren M."/>
            <person name="Johannesson H."/>
        </authorList>
    </citation>
    <scope>NUCLEOTIDE SEQUENCE</scope>
    <source>
        <strain evidence="2">PSN293</strain>
    </source>
</reference>
<protein>
    <submittedName>
        <fullName evidence="2">Uncharacterized protein</fullName>
    </submittedName>
</protein>
<dbReference type="Proteomes" id="UP001301769">
    <property type="component" value="Unassembled WGS sequence"/>
</dbReference>
<feature type="compositionally biased region" description="Polar residues" evidence="1">
    <location>
        <begin position="78"/>
        <end position="88"/>
    </location>
</feature>
<sequence>MGSTQGSGSGNGRGSGGGAEEGGGDPSERTRSRSDNQKKKGNIGRPRNKPPPPPRDVPIEIVPRPQDNGQQRKRRRSSTPTAGASTQIARPGTAGYQAPPSADISRNHGPKRLRQPRPPRKLTDNLKEGEFLIDVTLLAPNGTWVHVNNCLLTPHWKHSFILPETVEAFSYEPTILRDADSRTSVTPRGENRDNRLVGFYMELNDMNIPEHMIVLPIFNKTGLGVSLILGKPFIEAYYGPDNWPPSADTQYVSLDRVANTMPTYDMNQAAWNHGLYNDDDGGGIQASMDPNVYLSGMVNNNTINHDLTAVGAGIPADYSEFTPDWDGYLQEI</sequence>
<comment type="caution">
    <text evidence="2">The sequence shown here is derived from an EMBL/GenBank/DDBJ whole genome shotgun (WGS) entry which is preliminary data.</text>
</comment>
<feature type="compositionally biased region" description="Basic and acidic residues" evidence="1">
    <location>
        <begin position="26"/>
        <end position="38"/>
    </location>
</feature>
<gene>
    <name evidence="2" type="ORF">QBC37DRAFT_477506</name>
</gene>
<evidence type="ECO:0000313" key="2">
    <source>
        <dbReference type="EMBL" id="KAK4219913.1"/>
    </source>
</evidence>
<proteinExistence type="predicted"/>
<evidence type="ECO:0000256" key="1">
    <source>
        <dbReference type="SAM" id="MobiDB-lite"/>
    </source>
</evidence>
<organism evidence="2 3">
    <name type="scientific">Rhypophila decipiens</name>
    <dbReference type="NCBI Taxonomy" id="261697"/>
    <lineage>
        <taxon>Eukaryota</taxon>
        <taxon>Fungi</taxon>
        <taxon>Dikarya</taxon>
        <taxon>Ascomycota</taxon>
        <taxon>Pezizomycotina</taxon>
        <taxon>Sordariomycetes</taxon>
        <taxon>Sordariomycetidae</taxon>
        <taxon>Sordariales</taxon>
        <taxon>Naviculisporaceae</taxon>
        <taxon>Rhypophila</taxon>
    </lineage>
</organism>
<feature type="region of interest" description="Disordered" evidence="1">
    <location>
        <begin position="1"/>
        <end position="125"/>
    </location>
</feature>
<name>A0AAN6YK53_9PEZI</name>
<keyword evidence="3" id="KW-1185">Reference proteome</keyword>
<reference evidence="2" key="2">
    <citation type="submission" date="2023-05" db="EMBL/GenBank/DDBJ databases">
        <authorList>
            <consortium name="Lawrence Berkeley National Laboratory"/>
            <person name="Steindorff A."/>
            <person name="Hensen N."/>
            <person name="Bonometti L."/>
            <person name="Westerberg I."/>
            <person name="Brannstrom I.O."/>
            <person name="Guillou S."/>
            <person name="Cros-Aarteil S."/>
            <person name="Calhoun S."/>
            <person name="Haridas S."/>
            <person name="Kuo A."/>
            <person name="Mondo S."/>
            <person name="Pangilinan J."/>
            <person name="Riley R."/>
            <person name="Labutti K."/>
            <person name="Andreopoulos B."/>
            <person name="Lipzen A."/>
            <person name="Chen C."/>
            <person name="Yanf M."/>
            <person name="Daum C."/>
            <person name="Ng V."/>
            <person name="Clum A."/>
            <person name="Ohm R."/>
            <person name="Martin F."/>
            <person name="Silar P."/>
            <person name="Natvig D."/>
            <person name="Lalanne C."/>
            <person name="Gautier V."/>
            <person name="Ament-Velasquez S.L."/>
            <person name="Kruys A."/>
            <person name="Hutchinson M.I."/>
            <person name="Powell A.J."/>
            <person name="Barry K."/>
            <person name="Miller A.N."/>
            <person name="Grigoriev I.V."/>
            <person name="Debuchy R."/>
            <person name="Gladieux P."/>
            <person name="Thoren M.H."/>
            <person name="Johannesson H."/>
        </authorList>
    </citation>
    <scope>NUCLEOTIDE SEQUENCE</scope>
    <source>
        <strain evidence="2">PSN293</strain>
    </source>
</reference>
<feature type="compositionally biased region" description="Gly residues" evidence="1">
    <location>
        <begin position="1"/>
        <end position="25"/>
    </location>
</feature>